<name>A0ABX2A372_9MICO</name>
<sequence>MPLPLTLPDGVSLRLLRRGDGAALARAYLRNRAHLAPWEPERKEAFFTPPRQEAQVLAALGEHEAGRQWPLVLDRSGEIVGRVNVTDVVGGAFQNGHLGYWVDGVLAGRGIMTAAVRATVGLARDDLGLHRLQAATLVHNTASQRVLEQAGFARIGLAPQYLHIAGSWQDHLLFQRILTGDGEGPA</sequence>
<dbReference type="SUPFAM" id="SSF55729">
    <property type="entry name" value="Acyl-CoA N-acyltransferases (Nat)"/>
    <property type="match status" value="1"/>
</dbReference>
<dbReference type="Gene3D" id="3.40.630.30">
    <property type="match status" value="1"/>
</dbReference>
<comment type="caution">
    <text evidence="5">The sequence shown here is derived from an EMBL/GenBank/DDBJ whole genome shotgun (WGS) entry which is preliminary data.</text>
</comment>
<dbReference type="Proteomes" id="UP000757540">
    <property type="component" value="Unassembled WGS sequence"/>
</dbReference>
<keyword evidence="2 5" id="KW-0012">Acyltransferase</keyword>
<dbReference type="RefSeq" id="WP_171783274.1">
    <property type="nucleotide sequence ID" value="NZ_BAAAML010000014.1"/>
</dbReference>
<proteinExistence type="inferred from homology"/>
<organism evidence="5 6">
    <name type="scientific">Isoptericola halotolerans</name>
    <dbReference type="NCBI Taxonomy" id="300560"/>
    <lineage>
        <taxon>Bacteria</taxon>
        <taxon>Bacillati</taxon>
        <taxon>Actinomycetota</taxon>
        <taxon>Actinomycetes</taxon>
        <taxon>Micrococcales</taxon>
        <taxon>Promicromonosporaceae</taxon>
        <taxon>Isoptericola</taxon>
    </lineage>
</organism>
<accession>A0ABX2A372</accession>
<evidence type="ECO:0000259" key="4">
    <source>
        <dbReference type="PROSITE" id="PS51186"/>
    </source>
</evidence>
<dbReference type="InterPro" id="IPR000182">
    <property type="entry name" value="GNAT_dom"/>
</dbReference>
<dbReference type="PANTHER" id="PTHR43792">
    <property type="entry name" value="GNAT FAMILY, PUTATIVE (AFU_ORTHOLOGUE AFUA_3G00765)-RELATED-RELATED"/>
    <property type="match status" value="1"/>
</dbReference>
<dbReference type="Pfam" id="PF13302">
    <property type="entry name" value="Acetyltransf_3"/>
    <property type="match status" value="1"/>
</dbReference>
<dbReference type="GO" id="GO:0008999">
    <property type="term" value="F:protein-N-terminal-alanine acetyltransferase activity"/>
    <property type="evidence" value="ECO:0007669"/>
    <property type="project" value="UniProtKB-EC"/>
</dbReference>
<dbReference type="PANTHER" id="PTHR43792:SF8">
    <property type="entry name" value="[RIBOSOMAL PROTEIN US5]-ALANINE N-ACETYLTRANSFERASE"/>
    <property type="match status" value="1"/>
</dbReference>
<reference evidence="5 6" key="1">
    <citation type="submission" date="2020-05" db="EMBL/GenBank/DDBJ databases">
        <title>Genomic Encyclopedia of Type Strains, Phase III (KMG-III): the genomes of soil and plant-associated and newly described type strains.</title>
        <authorList>
            <person name="Whitman W."/>
        </authorList>
    </citation>
    <scope>NUCLEOTIDE SEQUENCE [LARGE SCALE GENOMIC DNA]</scope>
    <source>
        <strain evidence="5 6">KCTC 19046</strain>
    </source>
</reference>
<dbReference type="EMBL" id="JABEZU010000002">
    <property type="protein sequence ID" value="NOV97016.1"/>
    <property type="molecule type" value="Genomic_DNA"/>
</dbReference>
<dbReference type="InterPro" id="IPR016181">
    <property type="entry name" value="Acyl_CoA_acyltransferase"/>
</dbReference>
<gene>
    <name evidence="5" type="ORF">HDG69_001591</name>
</gene>
<feature type="domain" description="N-acetyltransferase" evidence="4">
    <location>
        <begin position="25"/>
        <end position="179"/>
    </location>
</feature>
<dbReference type="EC" id="2.3.1.267" evidence="5"/>
<dbReference type="PROSITE" id="PS51186">
    <property type="entry name" value="GNAT"/>
    <property type="match status" value="1"/>
</dbReference>
<protein>
    <submittedName>
        <fullName evidence="5">Ribosomal-protein-alanine N-acetyltransferase</fullName>
        <ecNumber evidence="5">2.3.1.267</ecNumber>
    </submittedName>
</protein>
<evidence type="ECO:0000256" key="3">
    <source>
        <dbReference type="ARBA" id="ARBA00038502"/>
    </source>
</evidence>
<comment type="similarity">
    <text evidence="3">Belongs to the acetyltransferase family. RimJ subfamily.</text>
</comment>
<evidence type="ECO:0000256" key="2">
    <source>
        <dbReference type="ARBA" id="ARBA00023315"/>
    </source>
</evidence>
<evidence type="ECO:0000313" key="6">
    <source>
        <dbReference type="Proteomes" id="UP000757540"/>
    </source>
</evidence>
<keyword evidence="1 5" id="KW-0808">Transferase</keyword>
<evidence type="ECO:0000313" key="5">
    <source>
        <dbReference type="EMBL" id="NOV97016.1"/>
    </source>
</evidence>
<evidence type="ECO:0000256" key="1">
    <source>
        <dbReference type="ARBA" id="ARBA00022679"/>
    </source>
</evidence>
<keyword evidence="6" id="KW-1185">Reference proteome</keyword>
<dbReference type="InterPro" id="IPR051531">
    <property type="entry name" value="N-acetyltransferase"/>
</dbReference>